<dbReference type="PATRIC" id="fig|261654.4.peg.5852"/>
<dbReference type="AlphaFoldDB" id="A0A1A9A9I6"/>
<keyword evidence="2" id="KW-1185">Reference proteome</keyword>
<gene>
    <name evidence="1" type="ORF">GA0070611_5782</name>
</gene>
<dbReference type="Proteomes" id="UP000199385">
    <property type="component" value="Chromosome I"/>
</dbReference>
<dbReference type="EMBL" id="LT594323">
    <property type="protein sequence ID" value="SBT52768.1"/>
    <property type="molecule type" value="Genomic_DNA"/>
</dbReference>
<reference evidence="2" key="1">
    <citation type="submission" date="2016-06" db="EMBL/GenBank/DDBJ databases">
        <authorList>
            <person name="Varghese N."/>
            <person name="Submissions Spin"/>
        </authorList>
    </citation>
    <scope>NUCLEOTIDE SEQUENCE [LARGE SCALE GENOMIC DNA]</scope>
    <source>
        <strain evidence="2">DSM 44815</strain>
    </source>
</reference>
<organism evidence="1 2">
    <name type="scientific">Micromonospora auratinigra</name>
    <dbReference type="NCBI Taxonomy" id="261654"/>
    <lineage>
        <taxon>Bacteria</taxon>
        <taxon>Bacillati</taxon>
        <taxon>Actinomycetota</taxon>
        <taxon>Actinomycetes</taxon>
        <taxon>Micromonosporales</taxon>
        <taxon>Micromonosporaceae</taxon>
        <taxon>Micromonospora</taxon>
    </lineage>
</organism>
<evidence type="ECO:0000313" key="1">
    <source>
        <dbReference type="EMBL" id="SBT52768.1"/>
    </source>
</evidence>
<proteinExistence type="predicted"/>
<name>A0A1A9A9I6_9ACTN</name>
<evidence type="ECO:0000313" key="2">
    <source>
        <dbReference type="Proteomes" id="UP000199385"/>
    </source>
</evidence>
<protein>
    <submittedName>
        <fullName evidence="1">Uncharacterized protein</fullName>
    </submittedName>
</protein>
<accession>A0A1A9A9I6</accession>
<sequence>MSGLWQPLSARQSGNQQWNERVSPALAAELREWIFRAGQDVDRSDLERVPVLLGLRQDWEPEPYDESDPPSWRDRRVRVSHALAHVVPDRALLDLVDAFLGLLPARSPERKATDPMSRFFAAMAAMKPDHRKILQQHLDDARLVYVISEDGCRLVRRTDPASELALRDASSALEQMPASGSAVDFLRSAWTAISGLHSDAPRAYSDAIKAVEAAAHSIVQPNNAKATLGTMLGELRSVPHRFTADIGQPGTAAGIEAVVAMMDVLWKGQTSRHGGQRPTVLETAAQARAAVHLATTLVTWFAAGVVQRQP</sequence>